<sequence>MSFDSSPQEMHILRAGSRSEEGTLVFLHATGLNASAYRPLLSRLRFGGEVLVPSLRGHGATTLPADPSKLTSWQVLADDVVGMLLAEDFASPLVLAGHSAGAVTALLAARRLPAAAVLMIEPVVLPRWIAVAAASPLRRAFVNRIQVAKQAAARRQDFPSREAARNYYKPKAFFRNWDEEALDGYLAEGLRDIEGGAELTCAPAWEAAMFRAQAHGFWPHLSEVIAQGKHVAILGSQGRTTFPVKVRPKAAAFGARLREEEGGHMLPLENPDTVADWMSYEIKGEAPPTRV</sequence>
<dbReference type="InterPro" id="IPR000073">
    <property type="entry name" value="AB_hydrolase_1"/>
</dbReference>
<dbReference type="Pfam" id="PF12697">
    <property type="entry name" value="Abhydrolase_6"/>
    <property type="match status" value="1"/>
</dbReference>
<dbReference type="GO" id="GO:0016787">
    <property type="term" value="F:hydrolase activity"/>
    <property type="evidence" value="ECO:0007669"/>
    <property type="project" value="UniProtKB-KW"/>
</dbReference>
<keyword evidence="3" id="KW-1185">Reference proteome</keyword>
<dbReference type="Gene3D" id="3.40.50.1820">
    <property type="entry name" value="alpha/beta hydrolase"/>
    <property type="match status" value="1"/>
</dbReference>
<dbReference type="PANTHER" id="PTHR43798:SF33">
    <property type="entry name" value="HYDROLASE, PUTATIVE (AFU_ORTHOLOGUE AFUA_2G14860)-RELATED"/>
    <property type="match status" value="1"/>
</dbReference>
<protein>
    <submittedName>
        <fullName evidence="2">Alpha/beta hydrolase</fullName>
    </submittedName>
</protein>
<reference evidence="2" key="1">
    <citation type="submission" date="2022-07" db="EMBL/GenBank/DDBJ databases">
        <title>Parvularcula maris sp. nov., an algicidal bacterium isolated from seawater.</title>
        <authorList>
            <person name="Li F."/>
        </authorList>
    </citation>
    <scope>NUCLEOTIDE SEQUENCE</scope>
    <source>
        <strain evidence="2">BGMRC 0090</strain>
    </source>
</reference>
<feature type="domain" description="AB hydrolase-1" evidence="1">
    <location>
        <begin position="24"/>
        <end position="276"/>
    </location>
</feature>
<accession>A0A9X2L8V0</accession>
<dbReference type="EMBL" id="JANIBC010000003">
    <property type="protein sequence ID" value="MCQ8185111.1"/>
    <property type="molecule type" value="Genomic_DNA"/>
</dbReference>
<evidence type="ECO:0000313" key="2">
    <source>
        <dbReference type="EMBL" id="MCQ8185111.1"/>
    </source>
</evidence>
<dbReference type="SUPFAM" id="SSF53474">
    <property type="entry name" value="alpha/beta-Hydrolases"/>
    <property type="match status" value="1"/>
</dbReference>
<dbReference type="GO" id="GO:0016020">
    <property type="term" value="C:membrane"/>
    <property type="evidence" value="ECO:0007669"/>
    <property type="project" value="TreeGrafter"/>
</dbReference>
<gene>
    <name evidence="2" type="ORF">NOG11_06870</name>
</gene>
<name>A0A9X2L8V0_9PROT</name>
<dbReference type="Proteomes" id="UP001142610">
    <property type="component" value="Unassembled WGS sequence"/>
</dbReference>
<dbReference type="AlphaFoldDB" id="A0A9X2L8V0"/>
<dbReference type="InterPro" id="IPR050266">
    <property type="entry name" value="AB_hydrolase_sf"/>
</dbReference>
<organism evidence="2 3">
    <name type="scientific">Parvularcula maris</name>
    <dbReference type="NCBI Taxonomy" id="2965077"/>
    <lineage>
        <taxon>Bacteria</taxon>
        <taxon>Pseudomonadati</taxon>
        <taxon>Pseudomonadota</taxon>
        <taxon>Alphaproteobacteria</taxon>
        <taxon>Parvularculales</taxon>
        <taxon>Parvularculaceae</taxon>
        <taxon>Parvularcula</taxon>
    </lineage>
</organism>
<dbReference type="InterPro" id="IPR029058">
    <property type="entry name" value="AB_hydrolase_fold"/>
</dbReference>
<dbReference type="PANTHER" id="PTHR43798">
    <property type="entry name" value="MONOACYLGLYCEROL LIPASE"/>
    <property type="match status" value="1"/>
</dbReference>
<evidence type="ECO:0000259" key="1">
    <source>
        <dbReference type="Pfam" id="PF12697"/>
    </source>
</evidence>
<comment type="caution">
    <text evidence="2">The sequence shown here is derived from an EMBL/GenBank/DDBJ whole genome shotgun (WGS) entry which is preliminary data.</text>
</comment>
<evidence type="ECO:0000313" key="3">
    <source>
        <dbReference type="Proteomes" id="UP001142610"/>
    </source>
</evidence>
<proteinExistence type="predicted"/>
<keyword evidence="2" id="KW-0378">Hydrolase</keyword>